<dbReference type="InterPro" id="IPR013196">
    <property type="entry name" value="HTH_11"/>
</dbReference>
<dbReference type="Proteomes" id="UP001519343">
    <property type="component" value="Unassembled WGS sequence"/>
</dbReference>
<evidence type="ECO:0000259" key="6">
    <source>
        <dbReference type="PROSITE" id="PS51733"/>
    </source>
</evidence>
<comment type="function">
    <text evidence="5">Acts both as a biotin--[acetyl-CoA-carboxylase] ligase and a repressor.</text>
</comment>
<dbReference type="CDD" id="cd16442">
    <property type="entry name" value="BPL"/>
    <property type="match status" value="1"/>
</dbReference>
<dbReference type="GO" id="GO:0004077">
    <property type="term" value="F:biotin--[biotin carboxyl-carrier protein] ligase activity"/>
    <property type="evidence" value="ECO:0007669"/>
    <property type="project" value="UniProtKB-EC"/>
</dbReference>
<keyword evidence="5" id="KW-0678">Repressor</keyword>
<dbReference type="Pfam" id="PF03099">
    <property type="entry name" value="BPL_LplA_LipB"/>
    <property type="match status" value="1"/>
</dbReference>
<dbReference type="SUPFAM" id="SSF50037">
    <property type="entry name" value="C-terminal domain of transcriptional repressors"/>
    <property type="match status" value="1"/>
</dbReference>
<dbReference type="Gene3D" id="2.30.30.100">
    <property type="match status" value="1"/>
</dbReference>
<dbReference type="PROSITE" id="PS51733">
    <property type="entry name" value="BPL_LPL_CATALYTIC"/>
    <property type="match status" value="1"/>
</dbReference>
<keyword evidence="4 5" id="KW-0092">Biotin</keyword>
<dbReference type="InterPro" id="IPR036390">
    <property type="entry name" value="WH_DNA-bd_sf"/>
</dbReference>
<evidence type="ECO:0000256" key="5">
    <source>
        <dbReference type="HAMAP-Rule" id="MF_00978"/>
    </source>
</evidence>
<evidence type="ECO:0000256" key="3">
    <source>
        <dbReference type="ARBA" id="ARBA00022840"/>
    </source>
</evidence>
<feature type="DNA-binding region" description="H-T-H motif" evidence="5">
    <location>
        <begin position="19"/>
        <end position="38"/>
    </location>
</feature>
<dbReference type="RefSeq" id="WP_209811428.1">
    <property type="nucleotide sequence ID" value="NZ_JAGGKT010000011.1"/>
</dbReference>
<accession>A0ABS4GT01</accession>
<dbReference type="Pfam" id="PF02237">
    <property type="entry name" value="BPL_C"/>
    <property type="match status" value="1"/>
</dbReference>
<comment type="catalytic activity">
    <reaction evidence="5">
        <text>biotin + L-lysyl-[protein] + ATP = N(6)-biotinyl-L-lysyl-[protein] + AMP + diphosphate + H(+)</text>
        <dbReference type="Rhea" id="RHEA:11756"/>
        <dbReference type="Rhea" id="RHEA-COMP:9752"/>
        <dbReference type="Rhea" id="RHEA-COMP:10505"/>
        <dbReference type="ChEBI" id="CHEBI:15378"/>
        <dbReference type="ChEBI" id="CHEBI:29969"/>
        <dbReference type="ChEBI" id="CHEBI:30616"/>
        <dbReference type="ChEBI" id="CHEBI:33019"/>
        <dbReference type="ChEBI" id="CHEBI:57586"/>
        <dbReference type="ChEBI" id="CHEBI:83144"/>
        <dbReference type="ChEBI" id="CHEBI:456215"/>
        <dbReference type="EC" id="6.3.4.15"/>
    </reaction>
</comment>
<protein>
    <recommendedName>
        <fullName evidence="5">Bifunctional ligase/repressor BirA</fullName>
    </recommendedName>
    <alternativeName>
        <fullName evidence="5">Biotin--[acetyl-CoA-carboxylase] ligase</fullName>
        <ecNumber evidence="5">6.3.4.15</ecNumber>
    </alternativeName>
    <alternativeName>
        <fullName evidence="5">Biotin--protein ligase</fullName>
    </alternativeName>
    <alternativeName>
        <fullName evidence="5">Biotin-[acetyl-CoA carboxylase] synthetase</fullName>
    </alternativeName>
</protein>
<dbReference type="SUPFAM" id="SSF46785">
    <property type="entry name" value="Winged helix' DNA-binding domain"/>
    <property type="match status" value="1"/>
</dbReference>
<sequence>MKEKILQIFKDANGDFVSGESLSKALNCSRTAIWKHIEELREEGYTFEAVRRSGYRLISSPDIPSQVEVQTGLQAKELGREIHYFGAIDSTQHKAHELAKGGAPHGTVIIADQQAGGKGRMGRPWHSPAGTGIWMSILLRPELPLYRCPQLTLLAAVAVVQAIRETTGVRAEIKWPNDILVEQKKLCGILTELNAETDQINYLIIGIGMNVNTEDFPSELRDIATSLRIQVGTPVKRIPLIQRILENLEKLYKLYIEYGFSPIKSLWEAHANTIGKRVVLRQLHGSLEGLAIGINEEGTLLVRKDNGEIEKVYSADIENASSPST</sequence>
<keyword evidence="3 5" id="KW-0067">ATP-binding</keyword>
<gene>
    <name evidence="5" type="primary">birA</name>
    <name evidence="7" type="ORF">J2Z37_003422</name>
</gene>
<dbReference type="InterPro" id="IPR045864">
    <property type="entry name" value="aa-tRNA-synth_II/BPL/LPL"/>
</dbReference>
<name>A0ABS4GT01_9BACL</name>
<proteinExistence type="inferred from homology"/>
<dbReference type="Pfam" id="PF08279">
    <property type="entry name" value="HTH_11"/>
    <property type="match status" value="1"/>
</dbReference>
<keyword evidence="5" id="KW-0804">Transcription</keyword>
<dbReference type="Gene3D" id="3.30.930.10">
    <property type="entry name" value="Bira Bifunctional Protein, Domain 2"/>
    <property type="match status" value="1"/>
</dbReference>
<feature type="binding site" evidence="5">
    <location>
        <position position="114"/>
    </location>
    <ligand>
        <name>biotin</name>
        <dbReference type="ChEBI" id="CHEBI:57586"/>
    </ligand>
</feature>
<evidence type="ECO:0000313" key="8">
    <source>
        <dbReference type="Proteomes" id="UP001519343"/>
    </source>
</evidence>
<evidence type="ECO:0000313" key="7">
    <source>
        <dbReference type="EMBL" id="MBP1933409.1"/>
    </source>
</evidence>
<organism evidence="7 8">
    <name type="scientific">Ammoniphilus resinae</name>
    <dbReference type="NCBI Taxonomy" id="861532"/>
    <lineage>
        <taxon>Bacteria</taxon>
        <taxon>Bacillati</taxon>
        <taxon>Bacillota</taxon>
        <taxon>Bacilli</taxon>
        <taxon>Bacillales</taxon>
        <taxon>Paenibacillaceae</taxon>
        <taxon>Aneurinibacillus group</taxon>
        <taxon>Ammoniphilus</taxon>
    </lineage>
</organism>
<dbReference type="HAMAP" id="MF_00978">
    <property type="entry name" value="Bifunct_BirA"/>
    <property type="match status" value="1"/>
</dbReference>
<comment type="caution">
    <text evidence="5">Lacks conserved residue(s) required for the propagation of feature annotation.</text>
</comment>
<keyword evidence="5" id="KW-0238">DNA-binding</keyword>
<dbReference type="PANTHER" id="PTHR12835">
    <property type="entry name" value="BIOTIN PROTEIN LIGASE"/>
    <property type="match status" value="1"/>
</dbReference>
<feature type="binding site" evidence="5">
    <location>
        <position position="185"/>
    </location>
    <ligand>
        <name>biotin</name>
        <dbReference type="ChEBI" id="CHEBI:57586"/>
    </ligand>
</feature>
<evidence type="ECO:0000256" key="2">
    <source>
        <dbReference type="ARBA" id="ARBA00022741"/>
    </source>
</evidence>
<dbReference type="EMBL" id="JAGGKT010000011">
    <property type="protein sequence ID" value="MBP1933409.1"/>
    <property type="molecule type" value="Genomic_DNA"/>
</dbReference>
<dbReference type="InterPro" id="IPR036388">
    <property type="entry name" value="WH-like_DNA-bd_sf"/>
</dbReference>
<dbReference type="InterPro" id="IPR004143">
    <property type="entry name" value="BPL_LPL_catalytic"/>
</dbReference>
<evidence type="ECO:0000256" key="4">
    <source>
        <dbReference type="ARBA" id="ARBA00023267"/>
    </source>
</evidence>
<dbReference type="PANTHER" id="PTHR12835:SF5">
    <property type="entry name" value="BIOTIN--PROTEIN LIGASE"/>
    <property type="match status" value="1"/>
</dbReference>
<keyword evidence="1 5" id="KW-0436">Ligase</keyword>
<feature type="domain" description="BPL/LPL catalytic" evidence="6">
    <location>
        <begin position="67"/>
        <end position="256"/>
    </location>
</feature>
<dbReference type="EC" id="6.3.4.15" evidence="5"/>
<keyword evidence="5" id="KW-0805">Transcription regulation</keyword>
<dbReference type="InterPro" id="IPR030855">
    <property type="entry name" value="Bifunct_BirA"/>
</dbReference>
<keyword evidence="8" id="KW-1185">Reference proteome</keyword>
<dbReference type="InterPro" id="IPR003142">
    <property type="entry name" value="BPL_C"/>
</dbReference>
<dbReference type="InterPro" id="IPR008988">
    <property type="entry name" value="Transcriptional_repressor_C"/>
</dbReference>
<dbReference type="SUPFAM" id="SSF55681">
    <property type="entry name" value="Class II aaRS and biotin synthetases"/>
    <property type="match status" value="1"/>
</dbReference>
<dbReference type="NCBIfam" id="TIGR00121">
    <property type="entry name" value="birA_ligase"/>
    <property type="match status" value="1"/>
</dbReference>
<dbReference type="Gene3D" id="1.10.10.10">
    <property type="entry name" value="Winged helix-like DNA-binding domain superfamily/Winged helix DNA-binding domain"/>
    <property type="match status" value="1"/>
</dbReference>
<comment type="caution">
    <text evidence="7">The sequence shown here is derived from an EMBL/GenBank/DDBJ whole genome shotgun (WGS) entry which is preliminary data.</text>
</comment>
<comment type="similarity">
    <text evidence="5">Belongs to the biotin--protein ligase family.</text>
</comment>
<keyword evidence="2 5" id="KW-0547">Nucleotide-binding</keyword>
<dbReference type="InterPro" id="IPR004408">
    <property type="entry name" value="Biotin_CoA_COase_ligase"/>
</dbReference>
<evidence type="ECO:0000256" key="1">
    <source>
        <dbReference type="ARBA" id="ARBA00022598"/>
    </source>
</evidence>
<reference evidence="7 8" key="1">
    <citation type="submission" date="2021-03" db="EMBL/GenBank/DDBJ databases">
        <title>Genomic Encyclopedia of Type Strains, Phase IV (KMG-IV): sequencing the most valuable type-strain genomes for metagenomic binning, comparative biology and taxonomic classification.</title>
        <authorList>
            <person name="Goeker M."/>
        </authorList>
    </citation>
    <scope>NUCLEOTIDE SEQUENCE [LARGE SCALE GENOMIC DNA]</scope>
    <source>
        <strain evidence="7 8">DSM 24738</strain>
    </source>
</reference>